<feature type="domain" description="Menaquinone biosynthesis protein MenD middle" evidence="9">
    <location>
        <begin position="225"/>
        <end position="408"/>
    </location>
</feature>
<dbReference type="Proteomes" id="UP000825051">
    <property type="component" value="Chromosome"/>
</dbReference>
<dbReference type="CDD" id="cd02009">
    <property type="entry name" value="TPP_SHCHC_synthase"/>
    <property type="match status" value="1"/>
</dbReference>
<comment type="pathway">
    <text evidence="6">Quinol/quinone metabolism; 1,4-dihydroxy-2-naphthoate biosynthesis; 1,4-dihydroxy-2-naphthoate from chorismate: step 2/7.</text>
</comment>
<dbReference type="GO" id="GO:0030145">
    <property type="term" value="F:manganese ion binding"/>
    <property type="evidence" value="ECO:0007669"/>
    <property type="project" value="UniProtKB-UniRule"/>
</dbReference>
<dbReference type="GO" id="GO:0000287">
    <property type="term" value="F:magnesium ion binding"/>
    <property type="evidence" value="ECO:0007669"/>
    <property type="project" value="UniProtKB-UniRule"/>
</dbReference>
<dbReference type="EMBL" id="CP080507">
    <property type="protein sequence ID" value="QYM77705.1"/>
    <property type="molecule type" value="Genomic_DNA"/>
</dbReference>
<sequence>MKTTALDFRNVNALWCSVIAETLVRCGVTRAVISPGSRSTPLTMALVRHEEIEVVPVLDERSAAFFALGLARREDRPVVLVCTSGTAGANYFPAVIEAEESGAPLLVFTADRPPEMRDCSSGQTIDQQKFYGAHVNFYHELAVPEANAAMLRYARQMVAHAVGRTLTPQRGPVHLNAPFRDPLPPLPDGTEQRAAGLVTEDFFAHLSPSRTPVFAAPELPAWPANGVVIGGSRQGPGGAAYARAVGRIGRKLGWPVLADALSPLRNRAAEVGPMVTHYDALLRAQSVAAQLRPEAVLVLEALPTSKVLREWLRSLDGVPLWFASERVVNRDAVHGAARSLEVSAETLAAALPERAEAAESDYAGRWYEANARVATAIAAEVDREETLFEGKIARVLQQTLPEGTPLFVANSMPVRDLEYFWAATDARIETFTSRGASGIDGTLSTALGIAHGAERPAVLLTGDLAFLHDTNGLLLAAKLRGSLTVVLVNNGGGGIFGHLPVAQFDPPFEEYFATPQRVDFARLVGAYGIVHAKVRDWAELRQALEKLPASGVRVLEVRTDRKADAARRKALFVAAEAAAKGRSGPA</sequence>
<dbReference type="NCBIfam" id="TIGR00173">
    <property type="entry name" value="menD"/>
    <property type="match status" value="1"/>
</dbReference>
<protein>
    <recommendedName>
        <fullName evidence="6">2-succinyl-5-enolpyruvyl-6-hydroxy-3-cyclohexene-1-carboxylate synthase</fullName>
        <shortName evidence="6">SEPHCHC synthase</shortName>
        <ecNumber evidence="6">2.2.1.9</ecNumber>
    </recommendedName>
    <alternativeName>
        <fullName evidence="6">Menaquinone biosynthesis protein MenD</fullName>
    </alternativeName>
</protein>
<dbReference type="SUPFAM" id="SSF52518">
    <property type="entry name" value="Thiamin diphosphate-binding fold (THDP-binding)"/>
    <property type="match status" value="2"/>
</dbReference>
<dbReference type="PANTHER" id="PTHR42916:SF1">
    <property type="entry name" value="PROTEIN PHYLLO, CHLOROPLASTIC"/>
    <property type="match status" value="1"/>
</dbReference>
<dbReference type="Gene3D" id="3.40.50.970">
    <property type="match status" value="2"/>
</dbReference>
<dbReference type="Gene3D" id="3.40.50.1220">
    <property type="entry name" value="TPP-binding domain"/>
    <property type="match status" value="1"/>
</dbReference>
<evidence type="ECO:0000259" key="9">
    <source>
        <dbReference type="Pfam" id="PF16582"/>
    </source>
</evidence>
<dbReference type="InterPro" id="IPR012001">
    <property type="entry name" value="Thiamin_PyroP_enz_TPP-bd_dom"/>
</dbReference>
<dbReference type="InterPro" id="IPR032264">
    <property type="entry name" value="MenD_middle"/>
</dbReference>
<keyword evidence="4 6" id="KW-0786">Thiamine pyrophosphate</keyword>
<dbReference type="EC" id="2.2.1.9" evidence="6"/>
<dbReference type="InterPro" id="IPR011766">
    <property type="entry name" value="TPP_enzyme_TPP-bd"/>
</dbReference>
<dbReference type="Pfam" id="PF02775">
    <property type="entry name" value="TPP_enzyme_C"/>
    <property type="match status" value="1"/>
</dbReference>
<dbReference type="PANTHER" id="PTHR42916">
    <property type="entry name" value="2-SUCCINYL-5-ENOLPYRUVYL-6-HYDROXY-3-CYCLOHEXENE-1-CARBOXYLATE SYNTHASE"/>
    <property type="match status" value="1"/>
</dbReference>
<dbReference type="InterPro" id="IPR004433">
    <property type="entry name" value="MenaQ_synth_MenD"/>
</dbReference>
<gene>
    <name evidence="6 10" type="primary">menD</name>
    <name evidence="10" type="ORF">K0B96_10245</name>
</gene>
<reference evidence="10" key="1">
    <citation type="submission" date="2021-08" db="EMBL/GenBank/DDBJ databases">
        <title>Genome of a novel bacterium of the phylum Verrucomicrobia, Oleiharenicola sp. KSB-15.</title>
        <authorList>
            <person name="Chung J.-H."/>
            <person name="Ahn J.-H."/>
            <person name="Yoon Y."/>
            <person name="Kim D.-Y."/>
            <person name="An S.-H."/>
            <person name="Park I."/>
            <person name="Yeon J."/>
        </authorList>
    </citation>
    <scope>NUCLEOTIDE SEQUENCE</scope>
    <source>
        <strain evidence="10">KSB-15</strain>
    </source>
</reference>
<dbReference type="KEGG" id="ole:K0B96_10245"/>
<comment type="function">
    <text evidence="6">Catalyzes the thiamine diphosphate-dependent decarboxylation of 2-oxoglutarate and the subsequent addition of the resulting succinic semialdehyde-thiamine pyrophosphate anion to isochorismate to yield 2-succinyl-5-enolpyruvyl-6-hydroxy-3-cyclohexene-1-carboxylate (SEPHCHC).</text>
</comment>
<feature type="domain" description="Thiamine pyrophosphate enzyme N-terminal TPP-binding" evidence="8">
    <location>
        <begin position="18"/>
        <end position="128"/>
    </location>
</feature>
<keyword evidence="11" id="KW-1185">Reference proteome</keyword>
<feature type="domain" description="Thiamine pyrophosphate enzyme TPP-binding" evidence="7">
    <location>
        <begin position="431"/>
        <end position="556"/>
    </location>
</feature>
<keyword evidence="3 6" id="KW-0460">Magnesium</keyword>
<dbReference type="UniPathway" id="UPA01057">
    <property type="reaction ID" value="UER00164"/>
</dbReference>
<evidence type="ECO:0000313" key="11">
    <source>
        <dbReference type="Proteomes" id="UP000825051"/>
    </source>
</evidence>
<evidence type="ECO:0000256" key="5">
    <source>
        <dbReference type="ARBA" id="ARBA00023211"/>
    </source>
</evidence>
<comment type="similarity">
    <text evidence="6">Belongs to the TPP enzyme family. MenD subfamily.</text>
</comment>
<dbReference type="PIRSF" id="PIRSF004983">
    <property type="entry name" value="MenD"/>
    <property type="match status" value="1"/>
</dbReference>
<evidence type="ECO:0000256" key="4">
    <source>
        <dbReference type="ARBA" id="ARBA00023052"/>
    </source>
</evidence>
<evidence type="ECO:0000313" key="10">
    <source>
        <dbReference type="EMBL" id="QYM77705.1"/>
    </source>
</evidence>
<comment type="cofactor">
    <cofactor evidence="6">
        <name>thiamine diphosphate</name>
        <dbReference type="ChEBI" id="CHEBI:58937"/>
    </cofactor>
    <text evidence="6">Binds 1 thiamine pyrophosphate per subunit.</text>
</comment>
<keyword evidence="6" id="KW-0474">Menaquinone biosynthesis</keyword>
<comment type="pathway">
    <text evidence="6">Quinol/quinone metabolism; menaquinone biosynthesis.</text>
</comment>
<dbReference type="GO" id="GO:0070204">
    <property type="term" value="F:2-succinyl-5-enolpyruvyl-6-hydroxy-3-cyclohexene-1-carboxylic-acid synthase activity"/>
    <property type="evidence" value="ECO:0007669"/>
    <property type="project" value="UniProtKB-UniRule"/>
</dbReference>
<comment type="cofactor">
    <cofactor evidence="6">
        <name>Mg(2+)</name>
        <dbReference type="ChEBI" id="CHEBI:18420"/>
    </cofactor>
    <cofactor evidence="6">
        <name>Mn(2+)</name>
        <dbReference type="ChEBI" id="CHEBI:29035"/>
    </cofactor>
</comment>
<accession>A0A8F9TT89</accession>
<dbReference type="Pfam" id="PF02776">
    <property type="entry name" value="TPP_enzyme_N"/>
    <property type="match status" value="1"/>
</dbReference>
<dbReference type="CDD" id="cd07037">
    <property type="entry name" value="TPP_PYR_MenD"/>
    <property type="match status" value="1"/>
</dbReference>
<evidence type="ECO:0000256" key="1">
    <source>
        <dbReference type="ARBA" id="ARBA00022679"/>
    </source>
</evidence>
<name>A0A8F9TT89_9BACT</name>
<evidence type="ECO:0000256" key="3">
    <source>
        <dbReference type="ARBA" id="ARBA00022842"/>
    </source>
</evidence>
<organism evidence="10 11">
    <name type="scientific">Horticoccus luteus</name>
    <dbReference type="NCBI Taxonomy" id="2862869"/>
    <lineage>
        <taxon>Bacteria</taxon>
        <taxon>Pseudomonadati</taxon>
        <taxon>Verrucomicrobiota</taxon>
        <taxon>Opitutia</taxon>
        <taxon>Opitutales</taxon>
        <taxon>Opitutaceae</taxon>
        <taxon>Horticoccus</taxon>
    </lineage>
</organism>
<dbReference type="Pfam" id="PF16582">
    <property type="entry name" value="TPP_enzyme_M_2"/>
    <property type="match status" value="1"/>
</dbReference>
<dbReference type="GO" id="GO:0009234">
    <property type="term" value="P:menaquinone biosynthetic process"/>
    <property type="evidence" value="ECO:0007669"/>
    <property type="project" value="UniProtKB-UniRule"/>
</dbReference>
<keyword evidence="1 6" id="KW-0808">Transferase</keyword>
<dbReference type="InterPro" id="IPR029061">
    <property type="entry name" value="THDP-binding"/>
</dbReference>
<comment type="subunit">
    <text evidence="6">Homodimer.</text>
</comment>
<evidence type="ECO:0000256" key="2">
    <source>
        <dbReference type="ARBA" id="ARBA00022723"/>
    </source>
</evidence>
<dbReference type="AlphaFoldDB" id="A0A8F9TT89"/>
<keyword evidence="5 6" id="KW-0464">Manganese</keyword>
<dbReference type="HAMAP" id="MF_01659">
    <property type="entry name" value="MenD"/>
    <property type="match status" value="1"/>
</dbReference>
<dbReference type="UniPathway" id="UPA00079"/>
<evidence type="ECO:0000256" key="6">
    <source>
        <dbReference type="HAMAP-Rule" id="MF_01659"/>
    </source>
</evidence>
<dbReference type="RefSeq" id="WP_220160809.1">
    <property type="nucleotide sequence ID" value="NZ_CP080507.1"/>
</dbReference>
<evidence type="ECO:0000259" key="8">
    <source>
        <dbReference type="Pfam" id="PF02776"/>
    </source>
</evidence>
<comment type="catalytic activity">
    <reaction evidence="6">
        <text>isochorismate + 2-oxoglutarate + H(+) = 5-enolpyruvoyl-6-hydroxy-2-succinyl-cyclohex-3-ene-1-carboxylate + CO2</text>
        <dbReference type="Rhea" id="RHEA:25593"/>
        <dbReference type="ChEBI" id="CHEBI:15378"/>
        <dbReference type="ChEBI" id="CHEBI:16526"/>
        <dbReference type="ChEBI" id="CHEBI:16810"/>
        <dbReference type="ChEBI" id="CHEBI:29780"/>
        <dbReference type="ChEBI" id="CHEBI:58818"/>
        <dbReference type="EC" id="2.2.1.9"/>
    </reaction>
</comment>
<proteinExistence type="inferred from homology"/>
<keyword evidence="2 6" id="KW-0479">Metal-binding</keyword>
<dbReference type="GO" id="GO:0030976">
    <property type="term" value="F:thiamine pyrophosphate binding"/>
    <property type="evidence" value="ECO:0007669"/>
    <property type="project" value="UniProtKB-UniRule"/>
</dbReference>
<evidence type="ECO:0000259" key="7">
    <source>
        <dbReference type="Pfam" id="PF02775"/>
    </source>
</evidence>